<gene>
    <name evidence="2" type="ORF">ACFPP6_30235</name>
</gene>
<feature type="domain" description="HTH cro/C1-type" evidence="1">
    <location>
        <begin position="84"/>
        <end position="136"/>
    </location>
</feature>
<evidence type="ECO:0000259" key="1">
    <source>
        <dbReference type="PROSITE" id="PS50943"/>
    </source>
</evidence>
<dbReference type="Proteomes" id="UP001596222">
    <property type="component" value="Unassembled WGS sequence"/>
</dbReference>
<dbReference type="InterPro" id="IPR001387">
    <property type="entry name" value="Cro/C1-type_HTH"/>
</dbReference>
<evidence type="ECO:0000313" key="3">
    <source>
        <dbReference type="Proteomes" id="UP001596222"/>
    </source>
</evidence>
<evidence type="ECO:0000313" key="2">
    <source>
        <dbReference type="EMBL" id="MFC5148951.1"/>
    </source>
</evidence>
<dbReference type="SMART" id="SM00530">
    <property type="entry name" value="HTH_XRE"/>
    <property type="match status" value="2"/>
</dbReference>
<dbReference type="InterPro" id="IPR010982">
    <property type="entry name" value="Lambda_DNA-bd_dom_sf"/>
</dbReference>
<dbReference type="PROSITE" id="PS50943">
    <property type="entry name" value="HTH_CROC1"/>
    <property type="match status" value="2"/>
</dbReference>
<name>A0ABW0A7H0_9ACTN</name>
<accession>A0ABW0A7H0</accession>
<keyword evidence="3" id="KW-1185">Reference proteome</keyword>
<proteinExistence type="predicted"/>
<sequence>MASRGVVGFDAAALRTLRTAAGISQHKLADRVRLHGAQVAGPHICLYERGKRTPQLRTLTALASALEVPPSALLEDDSSFRLCRLRLRMGMSQRSLASALGIAQARWSRIERGQSTLDEHHVPLAAKLLGVSEGQLRSAVAAARRTTARS</sequence>
<dbReference type="RefSeq" id="WP_382049146.1">
    <property type="nucleotide sequence ID" value="NZ_JBHSKJ010000022.1"/>
</dbReference>
<feature type="domain" description="HTH cro/C1-type" evidence="1">
    <location>
        <begin position="14"/>
        <end position="73"/>
    </location>
</feature>
<dbReference type="InterPro" id="IPR052345">
    <property type="entry name" value="Rad_response_metalloprotease"/>
</dbReference>
<protein>
    <submittedName>
        <fullName evidence="2">Helix-turn-helix transcriptional regulator</fullName>
    </submittedName>
</protein>
<dbReference type="Gene3D" id="1.10.260.40">
    <property type="entry name" value="lambda repressor-like DNA-binding domains"/>
    <property type="match status" value="2"/>
</dbReference>
<reference evidence="3" key="1">
    <citation type="journal article" date="2019" name="Int. J. Syst. Evol. Microbiol.">
        <title>The Global Catalogue of Microorganisms (GCM) 10K type strain sequencing project: providing services to taxonomists for standard genome sequencing and annotation.</title>
        <authorList>
            <consortium name="The Broad Institute Genomics Platform"/>
            <consortium name="The Broad Institute Genome Sequencing Center for Infectious Disease"/>
            <person name="Wu L."/>
            <person name="Ma J."/>
        </authorList>
    </citation>
    <scope>NUCLEOTIDE SEQUENCE [LARGE SCALE GENOMIC DNA]</scope>
    <source>
        <strain evidence="3">CGMCC 4.1641</strain>
    </source>
</reference>
<dbReference type="EMBL" id="JBHSKJ010000022">
    <property type="protein sequence ID" value="MFC5148951.1"/>
    <property type="molecule type" value="Genomic_DNA"/>
</dbReference>
<dbReference type="Pfam" id="PF13560">
    <property type="entry name" value="HTH_31"/>
    <property type="match status" value="2"/>
</dbReference>
<dbReference type="PANTHER" id="PTHR43236">
    <property type="entry name" value="ANTITOXIN HIGA1"/>
    <property type="match status" value="1"/>
</dbReference>
<dbReference type="PANTHER" id="PTHR43236:SF1">
    <property type="entry name" value="BLL7220 PROTEIN"/>
    <property type="match status" value="1"/>
</dbReference>
<dbReference type="CDD" id="cd00093">
    <property type="entry name" value="HTH_XRE"/>
    <property type="match status" value="2"/>
</dbReference>
<comment type="caution">
    <text evidence="2">The sequence shown here is derived from an EMBL/GenBank/DDBJ whole genome shotgun (WGS) entry which is preliminary data.</text>
</comment>
<organism evidence="2 3">
    <name type="scientific">Streptomyces aureoversilis</name>
    <dbReference type="NCBI Taxonomy" id="67277"/>
    <lineage>
        <taxon>Bacteria</taxon>
        <taxon>Bacillati</taxon>
        <taxon>Actinomycetota</taxon>
        <taxon>Actinomycetes</taxon>
        <taxon>Kitasatosporales</taxon>
        <taxon>Streptomycetaceae</taxon>
        <taxon>Streptomyces</taxon>
    </lineage>
</organism>
<dbReference type="SUPFAM" id="SSF47413">
    <property type="entry name" value="lambda repressor-like DNA-binding domains"/>
    <property type="match status" value="2"/>
</dbReference>